<organism evidence="2 3">
    <name type="scientific">Oculimacula yallundae</name>
    <dbReference type="NCBI Taxonomy" id="86028"/>
    <lineage>
        <taxon>Eukaryota</taxon>
        <taxon>Fungi</taxon>
        <taxon>Dikarya</taxon>
        <taxon>Ascomycota</taxon>
        <taxon>Pezizomycotina</taxon>
        <taxon>Leotiomycetes</taxon>
        <taxon>Helotiales</taxon>
        <taxon>Ploettnerulaceae</taxon>
        <taxon>Oculimacula</taxon>
    </lineage>
</organism>
<evidence type="ECO:0000256" key="1">
    <source>
        <dbReference type="SAM" id="MobiDB-lite"/>
    </source>
</evidence>
<feature type="compositionally biased region" description="Polar residues" evidence="1">
    <location>
        <begin position="45"/>
        <end position="56"/>
    </location>
</feature>
<accession>A0ABR4CVR1</accession>
<protein>
    <submittedName>
        <fullName evidence="2">Uncharacterized protein</fullName>
    </submittedName>
</protein>
<comment type="caution">
    <text evidence="2">The sequence shown here is derived from an EMBL/GenBank/DDBJ whole genome shotgun (WGS) entry which is preliminary data.</text>
</comment>
<gene>
    <name evidence="2" type="ORF">VTL71DRAFT_11253</name>
</gene>
<reference evidence="2 3" key="1">
    <citation type="journal article" date="2024" name="Commun. Biol.">
        <title>Comparative genomic analysis of thermophilic fungi reveals convergent evolutionary adaptations and gene losses.</title>
        <authorList>
            <person name="Steindorff A.S."/>
            <person name="Aguilar-Pontes M.V."/>
            <person name="Robinson A.J."/>
            <person name="Andreopoulos B."/>
            <person name="LaButti K."/>
            <person name="Kuo A."/>
            <person name="Mondo S."/>
            <person name="Riley R."/>
            <person name="Otillar R."/>
            <person name="Haridas S."/>
            <person name="Lipzen A."/>
            <person name="Grimwood J."/>
            <person name="Schmutz J."/>
            <person name="Clum A."/>
            <person name="Reid I.D."/>
            <person name="Moisan M.C."/>
            <person name="Butler G."/>
            <person name="Nguyen T.T.M."/>
            <person name="Dewar K."/>
            <person name="Conant G."/>
            <person name="Drula E."/>
            <person name="Henrissat B."/>
            <person name="Hansel C."/>
            <person name="Singer S."/>
            <person name="Hutchinson M.I."/>
            <person name="de Vries R.P."/>
            <person name="Natvig D.O."/>
            <person name="Powell A.J."/>
            <person name="Tsang A."/>
            <person name="Grigoriev I.V."/>
        </authorList>
    </citation>
    <scope>NUCLEOTIDE SEQUENCE [LARGE SCALE GENOMIC DNA]</scope>
    <source>
        <strain evidence="2 3">CBS 494.80</strain>
    </source>
</reference>
<name>A0ABR4CVR1_9HELO</name>
<feature type="region of interest" description="Disordered" evidence="1">
    <location>
        <begin position="33"/>
        <end position="80"/>
    </location>
</feature>
<evidence type="ECO:0000313" key="2">
    <source>
        <dbReference type="EMBL" id="KAL2073927.1"/>
    </source>
</evidence>
<evidence type="ECO:0000313" key="3">
    <source>
        <dbReference type="Proteomes" id="UP001595075"/>
    </source>
</evidence>
<dbReference type="Proteomes" id="UP001595075">
    <property type="component" value="Unassembled WGS sequence"/>
</dbReference>
<feature type="non-terminal residue" evidence="2">
    <location>
        <position position="100"/>
    </location>
</feature>
<dbReference type="EMBL" id="JAZHXI010000003">
    <property type="protein sequence ID" value="KAL2073927.1"/>
    <property type="molecule type" value="Genomic_DNA"/>
</dbReference>
<sequence>MPSHSKAAVGHWTCPGETGHSTIQAMLRPDITDRMWPSPSLFDRSGTTPSPPSTHNRGQDLDSQPHFPTNQSQLTRNNNQLQPLSASFASFFFSLPDHFY</sequence>
<feature type="compositionally biased region" description="Polar residues" evidence="1">
    <location>
        <begin position="66"/>
        <end position="80"/>
    </location>
</feature>
<keyword evidence="3" id="KW-1185">Reference proteome</keyword>
<proteinExistence type="predicted"/>
<feature type="region of interest" description="Disordered" evidence="1">
    <location>
        <begin position="1"/>
        <end position="20"/>
    </location>
</feature>